<reference evidence="1" key="1">
    <citation type="submission" date="2023-06" db="EMBL/GenBank/DDBJ databases">
        <title>Genomic Diversity of Vibrio spp. and Metagenomic Analysis of Pathogens in Florida Gulf Coastal Waters Following Hurricane Ian.</title>
        <authorList>
            <person name="Brumfield K.D."/>
        </authorList>
    </citation>
    <scope>NUCLEOTIDE SEQUENCE</scope>
    <source>
        <strain evidence="1">WBS2B-138</strain>
    </source>
</reference>
<dbReference type="Proteomes" id="UP001253193">
    <property type="component" value="Unassembled WGS sequence"/>
</dbReference>
<sequence>MEDESRLELKIMYAQTALLVTKEWVEWSLDTGYLLSFSVFVNDFGAESFIPDELKKFKITSRLYDSVKALIATSDSEVDRVFGK</sequence>
<dbReference type="RefSeq" id="WP_311020808.1">
    <property type="nucleotide sequence ID" value="NZ_JAUHGG010000012.1"/>
</dbReference>
<gene>
    <name evidence="1" type="ORF">QX249_24335</name>
</gene>
<dbReference type="AlphaFoldDB" id="A0AAW8Q6H1"/>
<proteinExistence type="predicted"/>
<protein>
    <submittedName>
        <fullName evidence="1">Uncharacterized protein</fullName>
    </submittedName>
</protein>
<comment type="caution">
    <text evidence="1">The sequence shown here is derived from an EMBL/GenBank/DDBJ whole genome shotgun (WGS) entry which is preliminary data.</text>
</comment>
<evidence type="ECO:0000313" key="1">
    <source>
        <dbReference type="EMBL" id="MDS1823777.1"/>
    </source>
</evidence>
<dbReference type="EMBL" id="JAUHGG010000012">
    <property type="protein sequence ID" value="MDS1823777.1"/>
    <property type="molecule type" value="Genomic_DNA"/>
</dbReference>
<evidence type="ECO:0000313" key="2">
    <source>
        <dbReference type="Proteomes" id="UP001253193"/>
    </source>
</evidence>
<accession>A0AAW8Q6H1</accession>
<name>A0AAW8Q6H1_VIBPH</name>
<organism evidence="1 2">
    <name type="scientific">Vibrio parahaemolyticus</name>
    <dbReference type="NCBI Taxonomy" id="670"/>
    <lineage>
        <taxon>Bacteria</taxon>
        <taxon>Pseudomonadati</taxon>
        <taxon>Pseudomonadota</taxon>
        <taxon>Gammaproteobacteria</taxon>
        <taxon>Vibrionales</taxon>
        <taxon>Vibrionaceae</taxon>
        <taxon>Vibrio</taxon>
    </lineage>
</organism>